<dbReference type="STRING" id="448.Lery_2383"/>
<evidence type="ECO:0008006" key="3">
    <source>
        <dbReference type="Google" id="ProtNLM"/>
    </source>
</evidence>
<sequence>MNHQTQETTSSHSTTPEYDKRMDTLFMRLAAIYGYLWVSTYSNPSFLELSKREWSESLNEFDNQVLKLALEQIKKKLAVPPCLPIFYEYCTNIQKGIQARQEALKQKTEPHVRTDPQVVQIHINQMKDYLFKEAKEKTSC</sequence>
<protein>
    <recommendedName>
        <fullName evidence="3">Legionella vir region protein</fullName>
    </recommendedName>
</protein>
<dbReference type="PATRIC" id="fig|448.7.peg.2503"/>
<dbReference type="AlphaFoldDB" id="A0A0W0TF38"/>
<proteinExistence type="predicted"/>
<comment type="caution">
    <text evidence="1">The sequence shown here is derived from an EMBL/GenBank/DDBJ whole genome shotgun (WGS) entry which is preliminary data.</text>
</comment>
<evidence type="ECO:0000313" key="2">
    <source>
        <dbReference type="Proteomes" id="UP000054773"/>
    </source>
</evidence>
<evidence type="ECO:0000313" key="1">
    <source>
        <dbReference type="EMBL" id="KTC94216.1"/>
    </source>
</evidence>
<reference evidence="1 2" key="1">
    <citation type="submission" date="2015-11" db="EMBL/GenBank/DDBJ databases">
        <title>Genomic analysis of 38 Legionella species identifies large and diverse effector repertoires.</title>
        <authorList>
            <person name="Burstein D."/>
            <person name="Amaro F."/>
            <person name="Zusman T."/>
            <person name="Lifshitz Z."/>
            <person name="Cohen O."/>
            <person name="Gilbert J.A."/>
            <person name="Pupko T."/>
            <person name="Shuman H.A."/>
            <person name="Segal G."/>
        </authorList>
    </citation>
    <scope>NUCLEOTIDE SEQUENCE [LARGE SCALE GENOMIC DNA]</scope>
    <source>
        <strain evidence="1 2">SE-32A-C8</strain>
    </source>
</reference>
<organism evidence="1 2">
    <name type="scientific">Legionella erythra</name>
    <dbReference type="NCBI Taxonomy" id="448"/>
    <lineage>
        <taxon>Bacteria</taxon>
        <taxon>Pseudomonadati</taxon>
        <taxon>Pseudomonadota</taxon>
        <taxon>Gammaproteobacteria</taxon>
        <taxon>Legionellales</taxon>
        <taxon>Legionellaceae</taxon>
        <taxon>Legionella</taxon>
    </lineage>
</organism>
<name>A0A0W0TF38_LEGER</name>
<accession>A0A0W0TF38</accession>
<keyword evidence="2" id="KW-1185">Reference proteome</keyword>
<dbReference type="EMBL" id="LNYA01000034">
    <property type="protein sequence ID" value="KTC94216.1"/>
    <property type="molecule type" value="Genomic_DNA"/>
</dbReference>
<dbReference type="Proteomes" id="UP000054773">
    <property type="component" value="Unassembled WGS sequence"/>
</dbReference>
<gene>
    <name evidence="1" type="ORF">Lery_2383</name>
</gene>